<dbReference type="InterPro" id="IPR001789">
    <property type="entry name" value="Sig_transdc_resp-reg_receiver"/>
</dbReference>
<dbReference type="GO" id="GO:0000976">
    <property type="term" value="F:transcription cis-regulatory region binding"/>
    <property type="evidence" value="ECO:0007669"/>
    <property type="project" value="TreeGrafter"/>
</dbReference>
<dbReference type="InterPro" id="IPR016032">
    <property type="entry name" value="Sig_transdc_resp-reg_C-effctor"/>
</dbReference>
<feature type="domain" description="OmpR/PhoB-type" evidence="9">
    <location>
        <begin position="132"/>
        <end position="232"/>
    </location>
</feature>
<dbReference type="PROSITE" id="PS51755">
    <property type="entry name" value="OMPR_PHOB"/>
    <property type="match status" value="1"/>
</dbReference>
<dbReference type="InterPro" id="IPR036388">
    <property type="entry name" value="WH-like_DNA-bd_sf"/>
</dbReference>
<feature type="DNA-binding region" description="OmpR/PhoB-type" evidence="7">
    <location>
        <begin position="132"/>
        <end position="232"/>
    </location>
</feature>
<keyword evidence="2" id="KW-0902">Two-component regulatory system</keyword>
<evidence type="ECO:0000256" key="2">
    <source>
        <dbReference type="ARBA" id="ARBA00023012"/>
    </source>
</evidence>
<dbReference type="Proteomes" id="UP000199477">
    <property type="component" value="Unassembled WGS sequence"/>
</dbReference>
<dbReference type="SMART" id="SM00862">
    <property type="entry name" value="Trans_reg_C"/>
    <property type="match status" value="1"/>
</dbReference>
<evidence type="ECO:0000256" key="4">
    <source>
        <dbReference type="ARBA" id="ARBA00023125"/>
    </source>
</evidence>
<dbReference type="InterPro" id="IPR011006">
    <property type="entry name" value="CheY-like_superfamily"/>
</dbReference>
<evidence type="ECO:0000256" key="7">
    <source>
        <dbReference type="PROSITE-ProRule" id="PRU01091"/>
    </source>
</evidence>
<dbReference type="PANTHER" id="PTHR48111">
    <property type="entry name" value="REGULATOR OF RPOS"/>
    <property type="match status" value="1"/>
</dbReference>
<evidence type="ECO:0000313" key="10">
    <source>
        <dbReference type="EMBL" id="SFE34602.1"/>
    </source>
</evidence>
<dbReference type="Pfam" id="PF00072">
    <property type="entry name" value="Response_reg"/>
    <property type="match status" value="1"/>
</dbReference>
<reference evidence="11" key="1">
    <citation type="submission" date="2016-10" db="EMBL/GenBank/DDBJ databases">
        <authorList>
            <person name="Varghese N."/>
            <person name="Submissions S."/>
        </authorList>
    </citation>
    <scope>NUCLEOTIDE SEQUENCE [LARGE SCALE GENOMIC DNA]</scope>
    <source>
        <strain evidence="11">UNC178MFTsu3.1</strain>
    </source>
</reference>
<sequence>MAVLEDDRQLRDDILVPGLRQFGFQAVGLGRAAELYRCMLEDRFDLAVLDLGLPDEDGISVARHLRQCSDIGIVVLTGSRAEHEEIRALTAGADIYLRKPAGVALLAASLRSVGRRLRIASRPVAVPHDEAVDGTLSGAWRLVTDDWNLVAPGGAVIALSASERCLLRQLLDADGEAVARDCLIAGLHGDEPDYDPHRLEMLIYRLRRKAREQGMPVLPLVTVRGSGYAFIARSSVP</sequence>
<proteinExistence type="predicted"/>
<evidence type="ECO:0000259" key="9">
    <source>
        <dbReference type="PROSITE" id="PS51755"/>
    </source>
</evidence>
<organism evidence="10 11">
    <name type="scientific">Dyella marensis</name>
    <dbReference type="NCBI Taxonomy" id="500610"/>
    <lineage>
        <taxon>Bacteria</taxon>
        <taxon>Pseudomonadati</taxon>
        <taxon>Pseudomonadota</taxon>
        <taxon>Gammaproteobacteria</taxon>
        <taxon>Lysobacterales</taxon>
        <taxon>Rhodanobacteraceae</taxon>
        <taxon>Dyella</taxon>
    </lineage>
</organism>
<name>A0A1I1ZSM9_9GAMM</name>
<evidence type="ECO:0000259" key="8">
    <source>
        <dbReference type="PROSITE" id="PS50110"/>
    </source>
</evidence>
<dbReference type="AlphaFoldDB" id="A0A1I1ZSM9"/>
<feature type="domain" description="Response regulatory" evidence="8">
    <location>
        <begin position="1"/>
        <end position="114"/>
    </location>
</feature>
<evidence type="ECO:0000256" key="5">
    <source>
        <dbReference type="ARBA" id="ARBA00023163"/>
    </source>
</evidence>
<dbReference type="STRING" id="500610.SAMN02799615_00802"/>
<dbReference type="SUPFAM" id="SSF52172">
    <property type="entry name" value="CheY-like"/>
    <property type="match status" value="1"/>
</dbReference>
<dbReference type="GO" id="GO:0032993">
    <property type="term" value="C:protein-DNA complex"/>
    <property type="evidence" value="ECO:0007669"/>
    <property type="project" value="TreeGrafter"/>
</dbReference>
<feature type="modified residue" description="4-aspartylphosphate" evidence="6">
    <location>
        <position position="50"/>
    </location>
</feature>
<dbReference type="EMBL" id="FONH01000002">
    <property type="protein sequence ID" value="SFE34602.1"/>
    <property type="molecule type" value="Genomic_DNA"/>
</dbReference>
<protein>
    <submittedName>
        <fullName evidence="10">DNA-binding response regulator, OmpR family, contains REC and winged-helix (WHTH) domain</fullName>
    </submittedName>
</protein>
<dbReference type="CDD" id="cd00383">
    <property type="entry name" value="trans_reg_C"/>
    <property type="match status" value="1"/>
</dbReference>
<dbReference type="GO" id="GO:0006355">
    <property type="term" value="P:regulation of DNA-templated transcription"/>
    <property type="evidence" value="ECO:0007669"/>
    <property type="project" value="InterPro"/>
</dbReference>
<dbReference type="PROSITE" id="PS50110">
    <property type="entry name" value="RESPONSE_REGULATORY"/>
    <property type="match status" value="1"/>
</dbReference>
<dbReference type="PANTHER" id="PTHR48111:SF4">
    <property type="entry name" value="DNA-BINDING DUAL TRANSCRIPTIONAL REGULATOR OMPR"/>
    <property type="match status" value="1"/>
</dbReference>
<keyword evidence="5" id="KW-0804">Transcription</keyword>
<evidence type="ECO:0000256" key="1">
    <source>
        <dbReference type="ARBA" id="ARBA00022553"/>
    </source>
</evidence>
<gene>
    <name evidence="10" type="ORF">SAMN02799615_00802</name>
</gene>
<dbReference type="SMART" id="SM00448">
    <property type="entry name" value="REC"/>
    <property type="match status" value="1"/>
</dbReference>
<accession>A0A1I1ZSM9</accession>
<dbReference type="Pfam" id="PF00486">
    <property type="entry name" value="Trans_reg_C"/>
    <property type="match status" value="1"/>
</dbReference>
<dbReference type="SUPFAM" id="SSF46894">
    <property type="entry name" value="C-terminal effector domain of the bipartite response regulators"/>
    <property type="match status" value="1"/>
</dbReference>
<dbReference type="RefSeq" id="WP_026636599.1">
    <property type="nucleotide sequence ID" value="NZ_FONH01000002.1"/>
</dbReference>
<evidence type="ECO:0000313" key="11">
    <source>
        <dbReference type="Proteomes" id="UP000199477"/>
    </source>
</evidence>
<dbReference type="InterPro" id="IPR039420">
    <property type="entry name" value="WalR-like"/>
</dbReference>
<dbReference type="InterPro" id="IPR001867">
    <property type="entry name" value="OmpR/PhoB-type_DNA-bd"/>
</dbReference>
<keyword evidence="3" id="KW-0805">Transcription regulation</keyword>
<evidence type="ECO:0000256" key="3">
    <source>
        <dbReference type="ARBA" id="ARBA00023015"/>
    </source>
</evidence>
<dbReference type="GO" id="GO:0005829">
    <property type="term" value="C:cytosol"/>
    <property type="evidence" value="ECO:0007669"/>
    <property type="project" value="TreeGrafter"/>
</dbReference>
<dbReference type="GO" id="GO:0000156">
    <property type="term" value="F:phosphorelay response regulator activity"/>
    <property type="evidence" value="ECO:0007669"/>
    <property type="project" value="TreeGrafter"/>
</dbReference>
<keyword evidence="11" id="KW-1185">Reference proteome</keyword>
<evidence type="ECO:0000256" key="6">
    <source>
        <dbReference type="PROSITE-ProRule" id="PRU00169"/>
    </source>
</evidence>
<dbReference type="Gene3D" id="1.10.10.10">
    <property type="entry name" value="Winged helix-like DNA-binding domain superfamily/Winged helix DNA-binding domain"/>
    <property type="match status" value="1"/>
</dbReference>
<dbReference type="Gene3D" id="3.40.50.2300">
    <property type="match status" value="1"/>
</dbReference>
<keyword evidence="4 7" id="KW-0238">DNA-binding</keyword>
<keyword evidence="1 6" id="KW-0597">Phosphoprotein</keyword>